<comment type="caution">
    <text evidence="4">The sequence shown here is derived from an EMBL/GenBank/DDBJ whole genome shotgun (WGS) entry which is preliminary data.</text>
</comment>
<name>A0ABW0FEB3_9MICO</name>
<feature type="compositionally biased region" description="Low complexity" evidence="1">
    <location>
        <begin position="322"/>
        <end position="336"/>
    </location>
</feature>
<sequence>MTITDRPPAATSTARSGGVGPLGAIRRHPLLSFFLLANGLSWLAWLPYILSLNGLGLWGVEFPALLGSSQLLGVLPGAYLGPIGSALLVTAIVDGRAGLRRWAGRLLRWNVNWRWYAIALFAVPAATLLAGVLYSGGEIHAPSTMMLIAYVPLLLFQMITTGLAEEPGWRDFALARMQHTMGPLRSAFVLGPIWGLWHLPLFFTEWGGWPDASWHRPVVFVIFCIAFNVVMSWVFNRTGESLPLSMLMHAGVNTFASSLGAEMFPTLNAETSLQSMTVVAVIAAAALLVTTRGQLGFSGSVSGNGTDTGTGAGSDSDSDARSVPVTGAAAAVGPSGDISALSSRP</sequence>
<keyword evidence="5" id="KW-1185">Reference proteome</keyword>
<keyword evidence="2" id="KW-0812">Transmembrane</keyword>
<feature type="domain" description="CAAX prenyl protease 2/Lysostaphin resistance protein A-like" evidence="3">
    <location>
        <begin position="150"/>
        <end position="255"/>
    </location>
</feature>
<protein>
    <submittedName>
        <fullName evidence="4">Type II CAAX endopeptidase family protein</fullName>
    </submittedName>
</protein>
<feature type="transmembrane region" description="Helical" evidence="2">
    <location>
        <begin position="30"/>
        <end position="50"/>
    </location>
</feature>
<organism evidence="4 5">
    <name type="scientific">Brachybacterium tyrofermentans</name>
    <dbReference type="NCBI Taxonomy" id="47848"/>
    <lineage>
        <taxon>Bacteria</taxon>
        <taxon>Bacillati</taxon>
        <taxon>Actinomycetota</taxon>
        <taxon>Actinomycetes</taxon>
        <taxon>Micrococcales</taxon>
        <taxon>Dermabacteraceae</taxon>
        <taxon>Brachybacterium</taxon>
    </lineage>
</organism>
<feature type="transmembrane region" description="Helical" evidence="2">
    <location>
        <begin position="70"/>
        <end position="93"/>
    </location>
</feature>
<evidence type="ECO:0000313" key="5">
    <source>
        <dbReference type="Proteomes" id="UP001595937"/>
    </source>
</evidence>
<feature type="transmembrane region" description="Helical" evidence="2">
    <location>
        <begin position="184"/>
        <end position="203"/>
    </location>
</feature>
<feature type="transmembrane region" description="Helical" evidence="2">
    <location>
        <begin position="146"/>
        <end position="164"/>
    </location>
</feature>
<dbReference type="Pfam" id="PF02517">
    <property type="entry name" value="Rce1-like"/>
    <property type="match status" value="1"/>
</dbReference>
<accession>A0ABW0FEB3</accession>
<reference evidence="5" key="1">
    <citation type="journal article" date="2019" name="Int. J. Syst. Evol. Microbiol.">
        <title>The Global Catalogue of Microorganisms (GCM) 10K type strain sequencing project: providing services to taxonomists for standard genome sequencing and annotation.</title>
        <authorList>
            <consortium name="The Broad Institute Genomics Platform"/>
            <consortium name="The Broad Institute Genome Sequencing Center for Infectious Disease"/>
            <person name="Wu L."/>
            <person name="Ma J."/>
        </authorList>
    </citation>
    <scope>NUCLEOTIDE SEQUENCE [LARGE SCALE GENOMIC DNA]</scope>
    <source>
        <strain evidence="5">CGMCC 1.16455</strain>
    </source>
</reference>
<evidence type="ECO:0000313" key="4">
    <source>
        <dbReference type="EMBL" id="MFC5297533.1"/>
    </source>
</evidence>
<dbReference type="RefSeq" id="WP_343925062.1">
    <property type="nucleotide sequence ID" value="NZ_BAAAIR010000044.1"/>
</dbReference>
<feature type="region of interest" description="Disordered" evidence="1">
    <location>
        <begin position="299"/>
        <end position="345"/>
    </location>
</feature>
<proteinExistence type="predicted"/>
<feature type="transmembrane region" description="Helical" evidence="2">
    <location>
        <begin position="113"/>
        <end position="134"/>
    </location>
</feature>
<evidence type="ECO:0000256" key="2">
    <source>
        <dbReference type="SAM" id="Phobius"/>
    </source>
</evidence>
<evidence type="ECO:0000256" key="1">
    <source>
        <dbReference type="SAM" id="MobiDB-lite"/>
    </source>
</evidence>
<dbReference type="InterPro" id="IPR003675">
    <property type="entry name" value="Rce1/LyrA-like_dom"/>
</dbReference>
<feature type="transmembrane region" description="Helical" evidence="2">
    <location>
        <begin position="215"/>
        <end position="235"/>
    </location>
</feature>
<dbReference type="Proteomes" id="UP001595937">
    <property type="component" value="Unassembled WGS sequence"/>
</dbReference>
<dbReference type="PANTHER" id="PTHR35797">
    <property type="entry name" value="PROTEASE-RELATED"/>
    <property type="match status" value="1"/>
</dbReference>
<keyword evidence="2" id="KW-0472">Membrane</keyword>
<dbReference type="GeneID" id="303298114"/>
<dbReference type="EMBL" id="JBHSLN010000021">
    <property type="protein sequence ID" value="MFC5297533.1"/>
    <property type="molecule type" value="Genomic_DNA"/>
</dbReference>
<dbReference type="InterPro" id="IPR042150">
    <property type="entry name" value="MmRce1-like"/>
</dbReference>
<keyword evidence="2" id="KW-1133">Transmembrane helix</keyword>
<gene>
    <name evidence="4" type="ORF">ACFPK8_08415</name>
</gene>
<evidence type="ECO:0000259" key="3">
    <source>
        <dbReference type="Pfam" id="PF02517"/>
    </source>
</evidence>
<dbReference type="PANTHER" id="PTHR35797:SF1">
    <property type="entry name" value="PROTEASE"/>
    <property type="match status" value="1"/>
</dbReference>